<dbReference type="SUPFAM" id="SSF56281">
    <property type="entry name" value="Metallo-hydrolase/oxidoreductase"/>
    <property type="match status" value="1"/>
</dbReference>
<dbReference type="CDD" id="cd16295">
    <property type="entry name" value="TTHA0252-CPSF-like_MBL-fold"/>
    <property type="match status" value="1"/>
</dbReference>
<dbReference type="GO" id="GO:0004521">
    <property type="term" value="F:RNA endonuclease activity"/>
    <property type="evidence" value="ECO:0007669"/>
    <property type="project" value="TreeGrafter"/>
</dbReference>
<feature type="domain" description="Metallo-beta-lactamase" evidence="2">
    <location>
        <begin position="54"/>
        <end position="284"/>
    </location>
</feature>
<dbReference type="InterPro" id="IPR036866">
    <property type="entry name" value="RibonucZ/Hydroxyglut_hydro"/>
</dbReference>
<evidence type="ECO:0000313" key="4">
    <source>
        <dbReference type="EMBL" id="GGK18816.1"/>
    </source>
</evidence>
<accession>A0A8J3FFN6</accession>
<dbReference type="AlphaFoldDB" id="A0A8J3FFN6"/>
<dbReference type="Pfam" id="PF07521">
    <property type="entry name" value="RMMBL"/>
    <property type="match status" value="1"/>
</dbReference>
<keyword evidence="5" id="KW-1185">Reference proteome</keyword>
<dbReference type="Pfam" id="PF00753">
    <property type="entry name" value="Lactamase_B"/>
    <property type="match status" value="1"/>
</dbReference>
<dbReference type="SMART" id="SM01027">
    <property type="entry name" value="Beta-Casp"/>
    <property type="match status" value="1"/>
</dbReference>
<evidence type="ECO:0000313" key="5">
    <source>
        <dbReference type="Proteomes" id="UP000612329"/>
    </source>
</evidence>
<reference evidence="4" key="2">
    <citation type="submission" date="2020-09" db="EMBL/GenBank/DDBJ databases">
        <authorList>
            <person name="Sun Q."/>
            <person name="Ohkuma M."/>
        </authorList>
    </citation>
    <scope>NUCLEOTIDE SEQUENCE</scope>
    <source>
        <strain evidence="4">JCM 12862</strain>
    </source>
</reference>
<evidence type="ECO:0000256" key="1">
    <source>
        <dbReference type="ARBA" id="ARBA00022801"/>
    </source>
</evidence>
<proteinExistence type="predicted"/>
<comment type="caution">
    <text evidence="4">The sequence shown here is derived from an EMBL/GenBank/DDBJ whole genome shotgun (WGS) entry which is preliminary data.</text>
</comment>
<keyword evidence="1 4" id="KW-0378">Hydrolase</keyword>
<dbReference type="Gene3D" id="3.60.15.10">
    <property type="entry name" value="Ribonuclease Z/Hydroxyacylglutathione hydrolase-like"/>
    <property type="match status" value="1"/>
</dbReference>
<evidence type="ECO:0000259" key="2">
    <source>
        <dbReference type="SMART" id="SM00849"/>
    </source>
</evidence>
<evidence type="ECO:0000259" key="3">
    <source>
        <dbReference type="SMART" id="SM01027"/>
    </source>
</evidence>
<dbReference type="InterPro" id="IPR011108">
    <property type="entry name" value="RMMBL"/>
</dbReference>
<organism evidence="4 5">
    <name type="scientific">Yeosuana aromativorans</name>
    <dbReference type="NCBI Taxonomy" id="288019"/>
    <lineage>
        <taxon>Bacteria</taxon>
        <taxon>Pseudomonadati</taxon>
        <taxon>Bacteroidota</taxon>
        <taxon>Flavobacteriia</taxon>
        <taxon>Flavobacteriales</taxon>
        <taxon>Flavobacteriaceae</taxon>
        <taxon>Yeosuana</taxon>
    </lineage>
</organism>
<dbReference type="InterPro" id="IPR001279">
    <property type="entry name" value="Metallo-B-lactamas"/>
</dbReference>
<dbReference type="InterPro" id="IPR050698">
    <property type="entry name" value="MBL"/>
</dbReference>
<dbReference type="GO" id="GO:0016787">
    <property type="term" value="F:hydrolase activity"/>
    <property type="evidence" value="ECO:0007669"/>
    <property type="project" value="UniProtKB-KW"/>
</dbReference>
<dbReference type="Proteomes" id="UP000612329">
    <property type="component" value="Unassembled WGS sequence"/>
</dbReference>
<sequence>MVNKNLNDLVATNEEIGLSISSLKQKKGFGILKIKKMKNNKINIHFLGAAGTVTGSKYLVDTGENKILIDCGLFQGLKELRLKNWEYPPVKVSEIDMVLLTHGHMDHTGYLPRLIKQGFNGPIYGTNPTLDIAKIILNDSAKIQEQEAERANKEGYSKHSPAEPLYDLKDVERTIPHFKAIPQSQWVPMFDGIKARFQYNGHILGATFIELDVHGKRFVFSGDIGRINDLLLYPPLKPEKADVLFIESTYGGRLHPDEIEAIPQIEKLVNETINRGGSLFVPSFSVERAQLMMLIFWRLLKENKIPRIPMIMDSPMGANVLELFHSTRDWHKLEAHECDEMCSYFTVVSSYRETMELRTDNKPKIVIAGSGMLTGGRMLNYLETQAQNPNNTLLFVGYQAEGTRGRKLLEGEKDLKVYGKYVPFKMQVSEIEGLSAHADHTELLDWLSEIQDKPERIFIIHGEKEGAEALQKGIKETYGWDAEIPQLYSIESIK</sequence>
<dbReference type="Pfam" id="PF10996">
    <property type="entry name" value="Beta-Casp"/>
    <property type="match status" value="1"/>
</dbReference>
<dbReference type="Gene3D" id="3.40.50.10890">
    <property type="match status" value="1"/>
</dbReference>
<name>A0A8J3FFN6_9FLAO</name>
<reference evidence="4" key="1">
    <citation type="journal article" date="2014" name="Int. J. Syst. Evol. Microbiol.">
        <title>Complete genome sequence of Corynebacterium casei LMG S-19264T (=DSM 44701T), isolated from a smear-ripened cheese.</title>
        <authorList>
            <consortium name="US DOE Joint Genome Institute (JGI-PGF)"/>
            <person name="Walter F."/>
            <person name="Albersmeier A."/>
            <person name="Kalinowski J."/>
            <person name="Ruckert C."/>
        </authorList>
    </citation>
    <scope>NUCLEOTIDE SEQUENCE</scope>
    <source>
        <strain evidence="4">JCM 12862</strain>
    </source>
</reference>
<dbReference type="PANTHER" id="PTHR11203">
    <property type="entry name" value="CLEAVAGE AND POLYADENYLATION SPECIFICITY FACTOR FAMILY MEMBER"/>
    <property type="match status" value="1"/>
</dbReference>
<gene>
    <name evidence="4" type="ORF">GCM10007962_11240</name>
</gene>
<dbReference type="EMBL" id="BMNR01000002">
    <property type="protein sequence ID" value="GGK18816.1"/>
    <property type="molecule type" value="Genomic_DNA"/>
</dbReference>
<dbReference type="SMART" id="SM00849">
    <property type="entry name" value="Lactamase_B"/>
    <property type="match status" value="1"/>
</dbReference>
<feature type="domain" description="Beta-Casp" evidence="3">
    <location>
        <begin position="289"/>
        <end position="408"/>
    </location>
</feature>
<dbReference type="PANTHER" id="PTHR11203:SF37">
    <property type="entry name" value="INTEGRATOR COMPLEX SUBUNIT 11"/>
    <property type="match status" value="1"/>
</dbReference>
<dbReference type="InterPro" id="IPR022712">
    <property type="entry name" value="Beta_Casp"/>
</dbReference>
<protein>
    <submittedName>
        <fullName evidence="4">MBL fold hydrolase</fullName>
    </submittedName>
</protein>